<dbReference type="PANTHER" id="PTHR43462:SF1">
    <property type="entry name" value="ALANYL-TRNA EDITING PROTEIN AARSD1"/>
    <property type="match status" value="1"/>
</dbReference>
<evidence type="ECO:0000256" key="4">
    <source>
        <dbReference type="ARBA" id="ARBA00022723"/>
    </source>
</evidence>
<dbReference type="GO" id="GO:0005524">
    <property type="term" value="F:ATP binding"/>
    <property type="evidence" value="ECO:0007669"/>
    <property type="project" value="InterPro"/>
</dbReference>
<dbReference type="InterPro" id="IPR012947">
    <property type="entry name" value="tRNA_SAD"/>
</dbReference>
<dbReference type="HOGENOM" id="CLU_004485_7_1_1"/>
<dbReference type="PROSITE" id="PS50860">
    <property type="entry name" value="AA_TRNA_LIGASE_II_ALA"/>
    <property type="match status" value="1"/>
</dbReference>
<dbReference type="VEuPathDB" id="FungiDB:CTRG_03507"/>
<dbReference type="GO" id="GO:0003676">
    <property type="term" value="F:nucleic acid binding"/>
    <property type="evidence" value="ECO:0007669"/>
    <property type="project" value="InterPro"/>
</dbReference>
<dbReference type="Pfam" id="PF07973">
    <property type="entry name" value="tRNA_SAD"/>
    <property type="match status" value="1"/>
</dbReference>
<organism evidence="7 8">
    <name type="scientific">Candida tropicalis (strain ATCC MYA-3404 / T1)</name>
    <name type="common">Yeast</name>
    <dbReference type="NCBI Taxonomy" id="294747"/>
    <lineage>
        <taxon>Eukaryota</taxon>
        <taxon>Fungi</taxon>
        <taxon>Dikarya</taxon>
        <taxon>Ascomycota</taxon>
        <taxon>Saccharomycotina</taxon>
        <taxon>Pichiomycetes</taxon>
        <taxon>Debaryomycetaceae</taxon>
        <taxon>Candida/Lodderomyces clade</taxon>
        <taxon>Candida</taxon>
    </lineage>
</organism>
<name>C5MBR5_CANTT</name>
<evidence type="ECO:0000256" key="1">
    <source>
        <dbReference type="ARBA" id="ARBA00001947"/>
    </source>
</evidence>
<dbReference type="InterPro" id="IPR018164">
    <property type="entry name" value="Ala-tRNA-synth_IIc_N"/>
</dbReference>
<dbReference type="InterPro" id="IPR018165">
    <property type="entry name" value="Ala-tRNA-synth_IIc_core"/>
</dbReference>
<keyword evidence="8" id="KW-1185">Reference proteome</keyword>
<keyword evidence="5" id="KW-0862">Zinc</keyword>
<evidence type="ECO:0000313" key="7">
    <source>
        <dbReference type="EMBL" id="EER33082.1"/>
    </source>
</evidence>
<dbReference type="EMBL" id="GG692398">
    <property type="protein sequence ID" value="EER33082.1"/>
    <property type="molecule type" value="Genomic_DNA"/>
</dbReference>
<protein>
    <recommendedName>
        <fullName evidence="6">Alanyl-transfer RNA synthetases family profile domain-containing protein</fullName>
    </recommendedName>
</protein>
<dbReference type="Gene3D" id="3.30.980.10">
    <property type="entry name" value="Threonyl-trna Synthetase, Chain A, domain 2"/>
    <property type="match status" value="1"/>
</dbReference>
<dbReference type="InterPro" id="IPR051335">
    <property type="entry name" value="Alanyl-tRNA_Editing_Enzymes"/>
</dbReference>
<keyword evidence="4" id="KW-0479">Metal-binding</keyword>
<dbReference type="GO" id="GO:0002196">
    <property type="term" value="F:Ser-tRNA(Ala) deacylase activity"/>
    <property type="evidence" value="ECO:0007669"/>
    <property type="project" value="EnsemblFungi"/>
</dbReference>
<evidence type="ECO:0000256" key="5">
    <source>
        <dbReference type="ARBA" id="ARBA00022833"/>
    </source>
</evidence>
<dbReference type="SMART" id="SM00863">
    <property type="entry name" value="tRNA_SAD"/>
    <property type="match status" value="1"/>
</dbReference>
<dbReference type="STRING" id="294747.C5MBR5"/>
<dbReference type="InterPro" id="IPR018163">
    <property type="entry name" value="Thr/Ala-tRNA-synth_IIc_edit"/>
</dbReference>
<dbReference type="PANTHER" id="PTHR43462">
    <property type="entry name" value="ALANYL-TRNA EDITING PROTEIN"/>
    <property type="match status" value="1"/>
</dbReference>
<dbReference type="AlphaFoldDB" id="C5MBR5"/>
<comment type="subcellular location">
    <subcellularLocation>
        <location evidence="2">Cytoplasm</location>
    </subcellularLocation>
</comment>
<evidence type="ECO:0000259" key="6">
    <source>
        <dbReference type="PROSITE" id="PS50860"/>
    </source>
</evidence>
<dbReference type="RefSeq" id="XP_002549210.1">
    <property type="nucleotide sequence ID" value="XM_002549164.1"/>
</dbReference>
<reference evidence="7 8" key="1">
    <citation type="journal article" date="2009" name="Nature">
        <title>Evolution of pathogenicity and sexual reproduction in eight Candida genomes.</title>
        <authorList>
            <person name="Butler G."/>
            <person name="Rasmussen M.D."/>
            <person name="Lin M.F."/>
            <person name="Santos M.A."/>
            <person name="Sakthikumar S."/>
            <person name="Munro C.A."/>
            <person name="Rheinbay E."/>
            <person name="Grabherr M."/>
            <person name="Forche A."/>
            <person name="Reedy J.L."/>
            <person name="Agrafioti I."/>
            <person name="Arnaud M.B."/>
            <person name="Bates S."/>
            <person name="Brown A.J."/>
            <person name="Brunke S."/>
            <person name="Costanzo M.C."/>
            <person name="Fitzpatrick D.A."/>
            <person name="de Groot P.W."/>
            <person name="Harris D."/>
            <person name="Hoyer L.L."/>
            <person name="Hube B."/>
            <person name="Klis F.M."/>
            <person name="Kodira C."/>
            <person name="Lennard N."/>
            <person name="Logue M.E."/>
            <person name="Martin R."/>
            <person name="Neiman A.M."/>
            <person name="Nikolaou E."/>
            <person name="Quail M.A."/>
            <person name="Quinn J."/>
            <person name="Santos M.C."/>
            <person name="Schmitzberger F.F."/>
            <person name="Sherlock G."/>
            <person name="Shah P."/>
            <person name="Silverstein K.A."/>
            <person name="Skrzypek M.S."/>
            <person name="Soll D."/>
            <person name="Staggs R."/>
            <person name="Stansfield I."/>
            <person name="Stumpf M.P."/>
            <person name="Sudbery P.E."/>
            <person name="Srikantha T."/>
            <person name="Zeng Q."/>
            <person name="Berman J."/>
            <person name="Berriman M."/>
            <person name="Heitman J."/>
            <person name="Gow N.A."/>
            <person name="Lorenz M.C."/>
            <person name="Birren B.W."/>
            <person name="Kellis M."/>
            <person name="Cuomo C.A."/>
        </authorList>
    </citation>
    <scope>NUCLEOTIDE SEQUENCE [LARGE SCALE GENOMIC DNA]</scope>
    <source>
        <strain evidence="8">ATCC MYA-3404 / T1</strain>
    </source>
</reference>
<dbReference type="GO" id="GO:0043905">
    <property type="term" value="F:L-seryl-tRNA(Thr) hydrolase activity"/>
    <property type="evidence" value="ECO:0007669"/>
    <property type="project" value="EnsemblFungi"/>
</dbReference>
<evidence type="ECO:0000256" key="3">
    <source>
        <dbReference type="ARBA" id="ARBA00008429"/>
    </source>
</evidence>
<proteinExistence type="inferred from homology"/>
<dbReference type="GO" id="GO:0004813">
    <property type="term" value="F:alanine-tRNA ligase activity"/>
    <property type="evidence" value="ECO:0007669"/>
    <property type="project" value="InterPro"/>
</dbReference>
<dbReference type="eggNOG" id="KOG2105">
    <property type="taxonomic scope" value="Eukaryota"/>
</dbReference>
<dbReference type="Pfam" id="PF01411">
    <property type="entry name" value="tRNA-synt_2c"/>
    <property type="match status" value="1"/>
</dbReference>
<gene>
    <name evidence="7" type="ORF">CTRG_03507</name>
</gene>
<dbReference type="GO" id="GO:0046872">
    <property type="term" value="F:metal ion binding"/>
    <property type="evidence" value="ECO:0007669"/>
    <property type="project" value="UniProtKB-KW"/>
</dbReference>
<dbReference type="OrthoDB" id="288942at2759"/>
<dbReference type="Gene3D" id="2.40.30.130">
    <property type="match status" value="1"/>
</dbReference>
<dbReference type="GeneID" id="8298033"/>
<evidence type="ECO:0000313" key="8">
    <source>
        <dbReference type="Proteomes" id="UP000002037"/>
    </source>
</evidence>
<dbReference type="InterPro" id="IPR009000">
    <property type="entry name" value="Transl_B-barrel_sf"/>
</dbReference>
<dbReference type="FunFam" id="3.30.980.10:FF:000012">
    <property type="entry name" value="Threonyl/alanyl tRNA synthetase"/>
    <property type="match status" value="1"/>
</dbReference>
<dbReference type="SUPFAM" id="SSF50447">
    <property type="entry name" value="Translation proteins"/>
    <property type="match status" value="1"/>
</dbReference>
<dbReference type="GO" id="GO:0006419">
    <property type="term" value="P:alanyl-tRNA aminoacylation"/>
    <property type="evidence" value="ECO:0007669"/>
    <property type="project" value="InterPro"/>
</dbReference>
<sequence>MTTASTTAIVGALSCQKNSFLKTFNTKVVSSYEFIPPLTSKDKQNKKSKSNKTKEFGVEFQDTILFPEGGGQPYDKGTITILPENKVIEVKSVLRDKLKAVHLVDEMIEPGTEVTLNVDWARRIDIMQQHTGQHLLSAVFDTFGLETLSWSMGEEINYIELPEKINDELLGEVQERVNQLIVEGIKITVVTPDQHGHEVDVSHLPDDYDLSKGIIRIVKIGELDANPCCGTHLTSTSQIQSIALLHQAPIRGGHSRLFFTCGARVANVLRKEHEILRNVATNQLSCAIEAVGEKVELLNLNTRKSNSTINALLKELAGLEASKIYQNFKDGKKVAYVYRTDLPDYLTAVNKELLNLINGDDSSVDLSKNQTLVLLHGAPSNGGSIKITGPEASSIQTELKSKLTNLKGGGKGTSFQGKITKFEKGELESVLKYLDSICT</sequence>
<dbReference type="GO" id="GO:0005737">
    <property type="term" value="C:cytoplasm"/>
    <property type="evidence" value="ECO:0007669"/>
    <property type="project" value="UniProtKB-SubCell"/>
</dbReference>
<comment type="cofactor">
    <cofactor evidence="1">
        <name>Zn(2+)</name>
        <dbReference type="ChEBI" id="CHEBI:29105"/>
    </cofactor>
</comment>
<feature type="domain" description="Alanyl-transfer RNA synthetases family profile" evidence="6">
    <location>
        <begin position="1"/>
        <end position="271"/>
    </location>
</feature>
<comment type="similarity">
    <text evidence="3">Belongs to the class-II aminoacyl-tRNA synthetase family. Alax-L subfamily.</text>
</comment>
<dbReference type="SUPFAM" id="SSF55186">
    <property type="entry name" value="ThrRS/AlaRS common domain"/>
    <property type="match status" value="1"/>
</dbReference>
<evidence type="ECO:0000256" key="2">
    <source>
        <dbReference type="ARBA" id="ARBA00004496"/>
    </source>
</evidence>
<dbReference type="Proteomes" id="UP000002037">
    <property type="component" value="Unassembled WGS sequence"/>
</dbReference>
<dbReference type="KEGG" id="ctp:CTRG_03507"/>
<accession>C5MBR5</accession>